<name>A0ABS5W2P4_9BACT</name>
<reference evidence="1 2" key="1">
    <citation type="submission" date="2021-05" db="EMBL/GenBank/DDBJ databases">
        <title>A Polyphasic approach of four new species of the genus Ohtaekwangia: Ohtaekwangia histidinii sp. nov., Ohtaekwangia cretensis sp. nov., Ohtaekwangia indiensis sp. nov., Ohtaekwangia reichenbachii sp. nov. from diverse environment.</title>
        <authorList>
            <person name="Octaviana S."/>
        </authorList>
    </citation>
    <scope>NUCLEOTIDE SEQUENCE [LARGE SCALE GENOMIC DNA]</scope>
    <source>
        <strain evidence="1 2">PWU20</strain>
    </source>
</reference>
<feature type="non-terminal residue" evidence="1">
    <location>
        <position position="813"/>
    </location>
</feature>
<dbReference type="EMBL" id="JAHESD010000138">
    <property type="protein sequence ID" value="MBT1706531.1"/>
    <property type="molecule type" value="Genomic_DNA"/>
</dbReference>
<organism evidence="1 2">
    <name type="scientific">Chryseosolibacter indicus</name>
    <dbReference type="NCBI Taxonomy" id="2782351"/>
    <lineage>
        <taxon>Bacteria</taxon>
        <taxon>Pseudomonadati</taxon>
        <taxon>Bacteroidota</taxon>
        <taxon>Cytophagia</taxon>
        <taxon>Cytophagales</taxon>
        <taxon>Chryseotaleaceae</taxon>
        <taxon>Chryseosolibacter</taxon>
    </lineage>
</organism>
<sequence length="813" mass="89793">ETCAEASTQAVKAAIDQQVEQAITNRIQSFREQYKGCAEPSNIKDRLTITYSTGHHHYTLYYYDRAGNLMRTVPPKGVALLNVSNSGSLNTARNTYPAHTLVTEYQYNSLSQLVREHSPDANPVTTARPASTSAESVLNSTDYYATYIYNDKGQLRFSRNAKQKASDTYAYTKYDALGRITEVGEAGGYDETTLYNNRNLNSTFPSGNISQVTVTVYTSAYSTTSLPTGYSQRYLRNRVSYALNDEDGDLQTLSDQTTTVYSYDPHGNVEWLLQMIPGLPPVAMKYEYDLISGKVTKVSYNPGQADQFYHKYDYDANNRITGVSTSRDGYLWEKEADYEYYLHGPLKRTVLGQDKLQGMDYTYTIHGWLKAINHPLLDKANDPLKDGDAGSVTGRDAFGMALTYFSGDYKRSGSPLDASTISTLMPLAGRDLYNGNIATWTLRNHYPGSINTQYANANIQHKTNLTGYVFQYDELNRLTRADTRIFNGSTYGNGNDYHNNQSYDANGNILTQVNYAGGNTVMDNFTYTYKPGTNLLTQVTDIAAASPGFSQDVEPGQEADNYKYDAIGNLIADKQQQTTISWTPYGKVKRVSKAGSGYTEFSYDASGNRVSKKRINAAGLSITNYYVRDASGNIMGVYEKIDQGTGAAPELTLTELPIYGSDRIGEYSKPVSVTATPVVTPEAGEARLAVSTMKNAYESVSYLLNPGVALRLGAGFSYTAPESGTAPFTVRVSETGGTILPPDGLYTRTLNSRQYELKDHLGNVRTVIGDVKLSVITAGVPGAYEAKVTSIQNYYPFGMDQPNRTWNANGKYR</sequence>
<protein>
    <recommendedName>
        <fullName evidence="3">RHS repeat protein</fullName>
    </recommendedName>
</protein>
<evidence type="ECO:0000313" key="2">
    <source>
        <dbReference type="Proteomes" id="UP000772618"/>
    </source>
</evidence>
<feature type="non-terminal residue" evidence="1">
    <location>
        <position position="1"/>
    </location>
</feature>
<dbReference type="RefSeq" id="WP_254157949.1">
    <property type="nucleotide sequence ID" value="NZ_JAHESD010000138.1"/>
</dbReference>
<comment type="caution">
    <text evidence="1">The sequence shown here is derived from an EMBL/GenBank/DDBJ whole genome shotgun (WGS) entry which is preliminary data.</text>
</comment>
<dbReference type="PANTHER" id="PTHR32305">
    <property type="match status" value="1"/>
</dbReference>
<evidence type="ECO:0008006" key="3">
    <source>
        <dbReference type="Google" id="ProtNLM"/>
    </source>
</evidence>
<dbReference type="InterPro" id="IPR050708">
    <property type="entry name" value="T6SS_VgrG/RHS"/>
</dbReference>
<gene>
    <name evidence="1" type="ORF">KK060_24875</name>
</gene>
<keyword evidence="2" id="KW-1185">Reference proteome</keyword>
<accession>A0ABS5W2P4</accession>
<dbReference type="Gene3D" id="2.180.10.10">
    <property type="entry name" value="RHS repeat-associated core"/>
    <property type="match status" value="1"/>
</dbReference>
<dbReference type="Proteomes" id="UP000772618">
    <property type="component" value="Unassembled WGS sequence"/>
</dbReference>
<proteinExistence type="predicted"/>
<dbReference type="PANTHER" id="PTHR32305:SF15">
    <property type="entry name" value="PROTEIN RHSA-RELATED"/>
    <property type="match status" value="1"/>
</dbReference>
<evidence type="ECO:0000313" key="1">
    <source>
        <dbReference type="EMBL" id="MBT1706531.1"/>
    </source>
</evidence>